<reference evidence="2" key="1">
    <citation type="journal article" date="2019" name="Int. J. Syst. Evol. Microbiol.">
        <title>The Global Catalogue of Microorganisms (GCM) 10K type strain sequencing project: providing services to taxonomists for standard genome sequencing and annotation.</title>
        <authorList>
            <consortium name="The Broad Institute Genomics Platform"/>
            <consortium name="The Broad Institute Genome Sequencing Center for Infectious Disease"/>
            <person name="Wu L."/>
            <person name="Ma J."/>
        </authorList>
    </citation>
    <scope>NUCLEOTIDE SEQUENCE [LARGE SCALE GENOMIC DNA]</scope>
    <source>
        <strain evidence="2">NBRC 15640</strain>
    </source>
</reference>
<organism evidence="1 2">
    <name type="scientific">Vibrio penaeicida</name>
    <dbReference type="NCBI Taxonomy" id="104609"/>
    <lineage>
        <taxon>Bacteria</taxon>
        <taxon>Pseudomonadati</taxon>
        <taxon>Pseudomonadota</taxon>
        <taxon>Gammaproteobacteria</taxon>
        <taxon>Vibrionales</taxon>
        <taxon>Vibrionaceae</taxon>
        <taxon>Vibrio</taxon>
    </lineage>
</organism>
<dbReference type="CDD" id="cd01427">
    <property type="entry name" value="HAD_like"/>
    <property type="match status" value="1"/>
</dbReference>
<protein>
    <submittedName>
        <fullName evidence="1">Haloacid dehalogenase</fullName>
    </submittedName>
</protein>
<evidence type="ECO:0000313" key="1">
    <source>
        <dbReference type="EMBL" id="GLQ71521.1"/>
    </source>
</evidence>
<proteinExistence type="predicted"/>
<dbReference type="AlphaFoldDB" id="A0AAV5NNC1"/>
<comment type="caution">
    <text evidence="1">The sequence shown here is derived from an EMBL/GenBank/DDBJ whole genome shotgun (WGS) entry which is preliminary data.</text>
</comment>
<dbReference type="InterPro" id="IPR023214">
    <property type="entry name" value="HAD_sf"/>
</dbReference>
<dbReference type="EMBL" id="BSNX01000007">
    <property type="protein sequence ID" value="GLQ71521.1"/>
    <property type="molecule type" value="Genomic_DNA"/>
</dbReference>
<dbReference type="InterPro" id="IPR036412">
    <property type="entry name" value="HAD-like_sf"/>
</dbReference>
<gene>
    <name evidence="1" type="ORF">GCM10007932_08810</name>
</gene>
<sequence>MNSSSYWNETPVYFAWKQALHNWIDPQSPQYLSPEKRVAVFDLDGTMWCEKPYFAEIFFVIDKLKVALQEDLDETVRSQVSKAVALAEKQFAGSGMVLIDAFNLAYPDYSNTQLEMMSGEWLDRAKHRDFSCSYLDLAYLPMKEWIDELHSQQFTCYVCTGSSEPFVRPWIEAVFGIHADKVFGSELYGKSGGQPIALNINEEKVCSVESRCEIAPVLVVGNSDGDFELLEWTLKKNPSAQCYVVDHDDPEREYQYSLSHSIEHWLEQDNTQLTRISMKNDWYRVFTDNHKKV</sequence>
<dbReference type="Pfam" id="PF12710">
    <property type="entry name" value="HAD"/>
    <property type="match status" value="1"/>
</dbReference>
<dbReference type="SUPFAM" id="SSF56784">
    <property type="entry name" value="HAD-like"/>
    <property type="match status" value="1"/>
</dbReference>
<keyword evidence="2" id="KW-1185">Reference proteome</keyword>
<accession>A0AAV5NNC1</accession>
<name>A0AAV5NNC1_9VIBR</name>
<evidence type="ECO:0000313" key="2">
    <source>
        <dbReference type="Proteomes" id="UP001156690"/>
    </source>
</evidence>
<dbReference type="Gene3D" id="3.40.50.1000">
    <property type="entry name" value="HAD superfamily/HAD-like"/>
    <property type="match status" value="1"/>
</dbReference>
<dbReference type="RefSeq" id="WP_185829955.1">
    <property type="nucleotide sequence ID" value="NZ_AP025144.1"/>
</dbReference>
<dbReference type="Proteomes" id="UP001156690">
    <property type="component" value="Unassembled WGS sequence"/>
</dbReference>